<evidence type="ECO:0000313" key="2">
    <source>
        <dbReference type="Proteomes" id="UP000516232"/>
    </source>
</evidence>
<sequence>MAIIHGGGFSPTFRPHWGGATSTIDQHLEIYEGMVDTVFKFSQVFQSWSAQKTVTDRSNNYRIDRLAGAEVKGRKAGETIVDQRVPSDKFNIVVEVMLYIRHPIDYMDDWTAPDFLAELGQNAGTAFARMYDQAHIIRLQKAGNWTAPAHLKTGNAFYDGFYKSAALLAPASGKSLTEAQHEDNAAALIEAHSQAVQELIQRRVPIGDMITLVTPKVYSELLHSKKVISSEFSTGAGDFAGRRVVQINGIPVVEHTEFPTGAIVGHPLSTTGNGNAFDVTADEAKAEMIIFSKSLSLVTVTAKPWTSRFWDDEAHMTNVLDCYSMLTIDTRRPDTVAPIRVTRTAAP</sequence>
<name>A0A7G9VYP3_BPACA</name>
<keyword evidence="2" id="KW-1185">Reference proteome</keyword>
<dbReference type="Proteomes" id="UP000516232">
    <property type="component" value="Segment"/>
</dbReference>
<accession>A0A7G9VYP3</accession>
<organism evidence="1 2">
    <name type="scientific">Acinetobacter phage Aristophanes</name>
    <dbReference type="NCBI Taxonomy" id="2759203"/>
    <lineage>
        <taxon>Viruses</taxon>
        <taxon>Duplodnaviria</taxon>
        <taxon>Heunggongvirae</taxon>
        <taxon>Uroviricota</taxon>
        <taxon>Caudoviricetes</taxon>
        <taxon>Autographivirales</taxon>
        <taxon>Autoscriptoviridae</taxon>
        <taxon>Beijerinckvirinae</taxon>
        <taxon>Aristophanesvirus</taxon>
        <taxon>Aristophanesvirus aristophanes</taxon>
    </lineage>
</organism>
<dbReference type="EMBL" id="MT783706">
    <property type="protein sequence ID" value="QNO11458.1"/>
    <property type="molecule type" value="Genomic_DNA"/>
</dbReference>
<gene>
    <name evidence="1" type="ORF">Aristophanes_00034</name>
</gene>
<reference evidence="1 2" key="1">
    <citation type="submission" date="2020-07" db="EMBL/GenBank/DDBJ databases">
        <authorList>
            <person name="Shneider M.M."/>
            <person name="Timoshina O.V."/>
            <person name="Evseev P.V."/>
            <person name="Shelenkov A.A."/>
            <person name="Mikhailova Y.V."/>
            <person name="Yanushevich Y."/>
            <person name="Shagin D.A."/>
            <person name="Miroshnikov K.A."/>
        </authorList>
    </citation>
    <scope>NUCLEOTIDE SEQUENCE [LARGE SCALE GENOMIC DNA]</scope>
</reference>
<proteinExistence type="predicted"/>
<protein>
    <submittedName>
        <fullName evidence="1">Putative capsid protein</fullName>
    </submittedName>
</protein>
<organismHost>
    <name type="scientific">Acinetobacter baumannii</name>
    <dbReference type="NCBI Taxonomy" id="470"/>
</organismHost>
<evidence type="ECO:0000313" key="1">
    <source>
        <dbReference type="EMBL" id="QNO11458.1"/>
    </source>
</evidence>